<dbReference type="EMBL" id="HBIZ01050150">
    <property type="protein sequence ID" value="CAE0779429.1"/>
    <property type="molecule type" value="Transcribed_RNA"/>
</dbReference>
<dbReference type="Gene3D" id="3.30.565.10">
    <property type="entry name" value="Histidine kinase-like ATPase, C-terminal domain"/>
    <property type="match status" value="1"/>
</dbReference>
<feature type="modified residue" description="4-aspartylphosphate" evidence="5">
    <location>
        <position position="574"/>
    </location>
</feature>
<keyword evidence="6" id="KW-1133">Transmembrane helix</keyword>
<protein>
    <recommendedName>
        <fullName evidence="2">histidine kinase</fullName>
        <ecNumber evidence="2">2.7.13.3</ecNumber>
    </recommendedName>
</protein>
<evidence type="ECO:0000256" key="2">
    <source>
        <dbReference type="ARBA" id="ARBA00012438"/>
    </source>
</evidence>
<dbReference type="SUPFAM" id="SSF52172">
    <property type="entry name" value="CheY-like"/>
    <property type="match status" value="1"/>
</dbReference>
<evidence type="ECO:0000259" key="7">
    <source>
        <dbReference type="PROSITE" id="PS50109"/>
    </source>
</evidence>
<evidence type="ECO:0000256" key="4">
    <source>
        <dbReference type="ARBA" id="ARBA00022777"/>
    </source>
</evidence>
<dbReference type="InterPro" id="IPR004358">
    <property type="entry name" value="Sig_transdc_His_kin-like_C"/>
</dbReference>
<accession>A0A6T0BZ96</accession>
<evidence type="ECO:0000313" key="9">
    <source>
        <dbReference type="EMBL" id="CAE0779429.1"/>
    </source>
</evidence>
<dbReference type="GO" id="GO:0009927">
    <property type="term" value="F:histidine phosphotransfer kinase activity"/>
    <property type="evidence" value="ECO:0007669"/>
    <property type="project" value="TreeGrafter"/>
</dbReference>
<feature type="domain" description="Histidine kinase" evidence="7">
    <location>
        <begin position="263"/>
        <end position="481"/>
    </location>
</feature>
<dbReference type="EC" id="2.7.13.3" evidence="2"/>
<comment type="catalytic activity">
    <reaction evidence="1">
        <text>ATP + protein L-histidine = ADP + protein N-phospho-L-histidine.</text>
        <dbReference type="EC" id="2.7.13.3"/>
    </reaction>
</comment>
<dbReference type="GO" id="GO:0005886">
    <property type="term" value="C:plasma membrane"/>
    <property type="evidence" value="ECO:0007669"/>
    <property type="project" value="TreeGrafter"/>
</dbReference>
<evidence type="ECO:0000256" key="6">
    <source>
        <dbReference type="SAM" id="Phobius"/>
    </source>
</evidence>
<name>A0A6T0BZ96_CHRCT</name>
<dbReference type="SMART" id="SM00387">
    <property type="entry name" value="HATPase_c"/>
    <property type="match status" value="1"/>
</dbReference>
<reference evidence="10" key="1">
    <citation type="submission" date="2021-01" db="EMBL/GenBank/DDBJ databases">
        <authorList>
            <person name="Corre E."/>
            <person name="Pelletier E."/>
            <person name="Niang G."/>
            <person name="Scheremetjew M."/>
            <person name="Finn R."/>
            <person name="Kale V."/>
            <person name="Holt S."/>
            <person name="Cochrane G."/>
            <person name="Meng A."/>
            <person name="Brown T."/>
            <person name="Cohen L."/>
        </authorList>
    </citation>
    <scope>NUCLEOTIDE SEQUENCE</scope>
    <source>
        <strain evidence="10">CCMP645</strain>
    </source>
</reference>
<dbReference type="InterPro" id="IPR005467">
    <property type="entry name" value="His_kinase_dom"/>
</dbReference>
<dbReference type="Gene3D" id="1.10.287.130">
    <property type="match status" value="1"/>
</dbReference>
<dbReference type="InterPro" id="IPR011006">
    <property type="entry name" value="CheY-like_superfamily"/>
</dbReference>
<sequence length="649" mass="70346">MTDPKESQPASHLWTIPPSLVSADRSGQAVASNSAAGPSVEVWQYARSAALQECLLLLAMAVFLITPRSVLCAVLCGLLLCVQIAGAMLKRKLNLDGFLPQLIAMRTFCLCMPVALLYSAYMQLALRDSTLSLDLWHISVAGQQLLIVILAVLATALAVTPICALPTAVAFVVDSYMLISTGAATTPHTCTAEQPGLSCGDAMEAHQRMMPVPTETAPALLLCLAFCCAVVLYFWLHTSHRSEFDRVQELMDARRSQDRYMAAISHDFGTPIAAMQMGMKQLTSELREKKSEVNSKLLAGLNGALELLVVLRHKAITLSKVRGGLNVQPQPRTVELRALLNKLRDTVDIVPRRPQVVVNFKVDESVPTHVITDAELIFMIMVNFLSNAFKHVRDGTVTATVDAIDDKGTLRFAVADTGLGVPADFVPHLFKPFARATAWSSGTGLGLYHSQQLAISLRGNAGYMANHPRGAIFYVDVVCPVATTNLESSLPILSNYSADTLPQQSETLTPELAKLLSLAPCFVVDDDPIIRDLTTWILTDLGAASVSEAVDGQDAEQQLLSNDAHAGPALVFMDVQMPVMRGDEAAKLYRAWEAEHYDEPQLRIYACTGNVTTTDVDAYVSCGFDGDAVPTDVLPTPDPISQIVRRMLS</sequence>
<dbReference type="PRINTS" id="PR00344">
    <property type="entry name" value="BCTRLSENSOR"/>
</dbReference>
<dbReference type="InterPro" id="IPR036890">
    <property type="entry name" value="HATPase_C_sf"/>
</dbReference>
<keyword evidence="6" id="KW-0472">Membrane</keyword>
<dbReference type="Pfam" id="PF02518">
    <property type="entry name" value="HATPase_c"/>
    <property type="match status" value="1"/>
</dbReference>
<dbReference type="InterPro" id="IPR003594">
    <property type="entry name" value="HATPase_dom"/>
</dbReference>
<dbReference type="InterPro" id="IPR036097">
    <property type="entry name" value="HisK_dim/P_sf"/>
</dbReference>
<dbReference type="GO" id="GO:0000155">
    <property type="term" value="F:phosphorelay sensor kinase activity"/>
    <property type="evidence" value="ECO:0007669"/>
    <property type="project" value="InterPro"/>
</dbReference>
<evidence type="ECO:0000313" key="10">
    <source>
        <dbReference type="EMBL" id="CAE0779433.1"/>
    </source>
</evidence>
<dbReference type="SUPFAM" id="SSF47384">
    <property type="entry name" value="Homodimeric domain of signal transducing histidine kinase"/>
    <property type="match status" value="1"/>
</dbReference>
<evidence type="ECO:0000256" key="5">
    <source>
        <dbReference type="PROSITE-ProRule" id="PRU00169"/>
    </source>
</evidence>
<dbReference type="Pfam" id="PF00072">
    <property type="entry name" value="Response_reg"/>
    <property type="match status" value="1"/>
</dbReference>
<evidence type="ECO:0000256" key="1">
    <source>
        <dbReference type="ARBA" id="ARBA00000085"/>
    </source>
</evidence>
<evidence type="ECO:0000256" key="3">
    <source>
        <dbReference type="ARBA" id="ARBA00022679"/>
    </source>
</evidence>
<dbReference type="PROSITE" id="PS50109">
    <property type="entry name" value="HIS_KIN"/>
    <property type="match status" value="1"/>
</dbReference>
<feature type="transmembrane region" description="Helical" evidence="6">
    <location>
        <begin position="217"/>
        <end position="236"/>
    </location>
</feature>
<feature type="transmembrane region" description="Helical" evidence="6">
    <location>
        <begin position="145"/>
        <end position="173"/>
    </location>
</feature>
<dbReference type="SUPFAM" id="SSF55874">
    <property type="entry name" value="ATPase domain of HSP90 chaperone/DNA topoisomerase II/histidine kinase"/>
    <property type="match status" value="1"/>
</dbReference>
<dbReference type="Gene3D" id="3.40.50.2300">
    <property type="match status" value="1"/>
</dbReference>
<evidence type="ECO:0000259" key="8">
    <source>
        <dbReference type="PROSITE" id="PS50110"/>
    </source>
</evidence>
<keyword evidence="4" id="KW-0418">Kinase</keyword>
<feature type="transmembrane region" description="Helical" evidence="6">
    <location>
        <begin position="103"/>
        <end position="125"/>
    </location>
</feature>
<proteinExistence type="predicted"/>
<dbReference type="CDD" id="cd17546">
    <property type="entry name" value="REC_hyHK_CKI1_RcsC-like"/>
    <property type="match status" value="1"/>
</dbReference>
<dbReference type="AlphaFoldDB" id="A0A6T0BZ96"/>
<keyword evidence="3" id="KW-0808">Transferase</keyword>
<dbReference type="PANTHER" id="PTHR43047">
    <property type="entry name" value="TWO-COMPONENT HISTIDINE PROTEIN KINASE"/>
    <property type="match status" value="1"/>
</dbReference>
<dbReference type="PROSITE" id="PS50110">
    <property type="entry name" value="RESPONSE_REGULATORY"/>
    <property type="match status" value="1"/>
</dbReference>
<gene>
    <name evidence="9" type="ORF">PCAR00345_LOCUS32068</name>
    <name evidence="10" type="ORF">PCAR00345_LOCUS32072</name>
</gene>
<feature type="domain" description="Response regulatory" evidence="8">
    <location>
        <begin position="520"/>
        <end position="649"/>
    </location>
</feature>
<feature type="transmembrane region" description="Helical" evidence="6">
    <location>
        <begin position="55"/>
        <end position="82"/>
    </location>
</feature>
<keyword evidence="6" id="KW-0812">Transmembrane</keyword>
<dbReference type="EMBL" id="HBIZ01050154">
    <property type="protein sequence ID" value="CAE0779433.1"/>
    <property type="molecule type" value="Transcribed_RNA"/>
</dbReference>
<dbReference type="PANTHER" id="PTHR43047:SF62">
    <property type="entry name" value="SENSOR HISTIDINE KINASE DPIB"/>
    <property type="match status" value="1"/>
</dbReference>
<dbReference type="InterPro" id="IPR001789">
    <property type="entry name" value="Sig_transdc_resp-reg_receiver"/>
</dbReference>
<keyword evidence="5" id="KW-0597">Phosphoprotein</keyword>
<organism evidence="10">
    <name type="scientific">Chrysotila carterae</name>
    <name type="common">Marine alga</name>
    <name type="synonym">Syracosphaera carterae</name>
    <dbReference type="NCBI Taxonomy" id="13221"/>
    <lineage>
        <taxon>Eukaryota</taxon>
        <taxon>Haptista</taxon>
        <taxon>Haptophyta</taxon>
        <taxon>Prymnesiophyceae</taxon>
        <taxon>Isochrysidales</taxon>
        <taxon>Isochrysidaceae</taxon>
        <taxon>Chrysotila</taxon>
    </lineage>
</organism>
<dbReference type="SMART" id="SM00448">
    <property type="entry name" value="REC"/>
    <property type="match status" value="1"/>
</dbReference>